<evidence type="ECO:0000313" key="1">
    <source>
        <dbReference type="EMBL" id="CAF1700032.1"/>
    </source>
</evidence>
<reference evidence="1" key="1">
    <citation type="submission" date="2021-01" db="EMBL/GenBank/DDBJ databases">
        <authorList>
            <consortium name="Genoscope - CEA"/>
            <person name="William W."/>
        </authorList>
    </citation>
    <scope>NUCLEOTIDE SEQUENCE</scope>
</reference>
<protein>
    <submittedName>
        <fullName evidence="1">(rape) hypothetical protein</fullName>
    </submittedName>
</protein>
<dbReference type="AlphaFoldDB" id="A0A816I3L0"/>
<name>A0A816I3L0_BRANA</name>
<sequence length="109" mass="11600">MVPQQPLGVSLGFDLFGIGLDWSFVSLLCSSDFLGWVSPPASPAVRSSSSSVLQASEGSWSLSSASLGVLWPESLVLCLPGGTRVQPFKPLLPPASTHLSFIYRFLYIG</sequence>
<dbReference type="EMBL" id="HG994367">
    <property type="protein sequence ID" value="CAF1700032.1"/>
    <property type="molecule type" value="Genomic_DNA"/>
</dbReference>
<organism evidence="1">
    <name type="scientific">Brassica napus</name>
    <name type="common">Rape</name>
    <dbReference type="NCBI Taxonomy" id="3708"/>
    <lineage>
        <taxon>Eukaryota</taxon>
        <taxon>Viridiplantae</taxon>
        <taxon>Streptophyta</taxon>
        <taxon>Embryophyta</taxon>
        <taxon>Tracheophyta</taxon>
        <taxon>Spermatophyta</taxon>
        <taxon>Magnoliopsida</taxon>
        <taxon>eudicotyledons</taxon>
        <taxon>Gunneridae</taxon>
        <taxon>Pentapetalae</taxon>
        <taxon>rosids</taxon>
        <taxon>malvids</taxon>
        <taxon>Brassicales</taxon>
        <taxon>Brassicaceae</taxon>
        <taxon>Brassiceae</taxon>
        <taxon>Brassica</taxon>
    </lineage>
</organism>
<proteinExistence type="predicted"/>
<gene>
    <name evidence="1" type="ORF">DARMORV10_C03P22730.1</name>
</gene>
<dbReference type="Proteomes" id="UP001295469">
    <property type="component" value="Chromosome C03"/>
</dbReference>
<accession>A0A816I3L0</accession>